<sequence length="225" mass="24316">MGAGPSYIKPVDLPAGNYSAVIQGGSFICPDLPMLTAFKMVVTDGLHGQVARFYAGGLDGGPSSSSTPWAIGSAGEVDLVWYEPGTVRSLRRFGSFSIRWRPKCFHGSSGTTTLLHQFGDELYARLHLQTPSSARSPRNIIVCDTELGIILGIKGNVRKQWNYTEYGILLERQQSADMAAVSATSGATESTDDHIHTILFNEAEDRIKRGGGRERVQAVSLPAET</sequence>
<evidence type="ECO:0000313" key="1">
    <source>
        <dbReference type="EMBL" id="KAF4656399.1"/>
    </source>
</evidence>
<protein>
    <submittedName>
        <fullName evidence="1">Uncharacterized protein</fullName>
    </submittedName>
</protein>
<organism evidence="1 2">
    <name type="scientific">Perkinsus olseni</name>
    <name type="common">Perkinsus atlanticus</name>
    <dbReference type="NCBI Taxonomy" id="32597"/>
    <lineage>
        <taxon>Eukaryota</taxon>
        <taxon>Sar</taxon>
        <taxon>Alveolata</taxon>
        <taxon>Perkinsozoa</taxon>
        <taxon>Perkinsea</taxon>
        <taxon>Perkinsida</taxon>
        <taxon>Perkinsidae</taxon>
        <taxon>Perkinsus</taxon>
    </lineage>
</organism>
<feature type="non-terminal residue" evidence="1">
    <location>
        <position position="225"/>
    </location>
</feature>
<reference evidence="1 2" key="1">
    <citation type="submission" date="2020-04" db="EMBL/GenBank/DDBJ databases">
        <title>Perkinsus olseni comparative genomics.</title>
        <authorList>
            <person name="Bogema D.R."/>
        </authorList>
    </citation>
    <scope>NUCLEOTIDE SEQUENCE [LARGE SCALE GENOMIC DNA]</scope>
    <source>
        <strain evidence="1">ATCC PRA-179</strain>
    </source>
</reference>
<dbReference type="AlphaFoldDB" id="A0A7J6LB37"/>
<evidence type="ECO:0000313" key="2">
    <source>
        <dbReference type="Proteomes" id="UP000570595"/>
    </source>
</evidence>
<dbReference type="OrthoDB" id="10395715at2759"/>
<name>A0A7J6LB37_PEROL</name>
<comment type="caution">
    <text evidence="1">The sequence shown here is derived from an EMBL/GenBank/DDBJ whole genome shotgun (WGS) entry which is preliminary data.</text>
</comment>
<accession>A0A7J6LB37</accession>
<gene>
    <name evidence="1" type="ORF">FOZ61_007006</name>
</gene>
<dbReference type="Proteomes" id="UP000570595">
    <property type="component" value="Unassembled WGS sequence"/>
</dbReference>
<proteinExistence type="predicted"/>
<dbReference type="EMBL" id="JABAHT010000411">
    <property type="protein sequence ID" value="KAF4656399.1"/>
    <property type="molecule type" value="Genomic_DNA"/>
</dbReference>